<dbReference type="Gene3D" id="3.30.40.10">
    <property type="entry name" value="Zinc/RING finger domain, C3HC4 (zinc finger)"/>
    <property type="match status" value="1"/>
</dbReference>
<dbReference type="SMART" id="SM00184">
    <property type="entry name" value="RING"/>
    <property type="match status" value="1"/>
</dbReference>
<dbReference type="EMBL" id="JAAARO010000017">
    <property type="protein sequence ID" value="KAF5733066.1"/>
    <property type="molecule type" value="Genomic_DNA"/>
</dbReference>
<dbReference type="Proteomes" id="UP000593562">
    <property type="component" value="Unassembled WGS sequence"/>
</dbReference>
<dbReference type="PROSITE" id="PS50089">
    <property type="entry name" value="ZF_RING_2"/>
    <property type="match status" value="1"/>
</dbReference>
<comment type="caution">
    <text evidence="7">The sequence shown here is derived from an EMBL/GenBank/DDBJ whole genome shotgun (WGS) entry which is preliminary data.</text>
</comment>
<evidence type="ECO:0000256" key="4">
    <source>
        <dbReference type="PROSITE-ProRule" id="PRU00175"/>
    </source>
</evidence>
<dbReference type="GO" id="GO:0016567">
    <property type="term" value="P:protein ubiquitination"/>
    <property type="evidence" value="ECO:0007669"/>
    <property type="project" value="TreeGrafter"/>
</dbReference>
<evidence type="ECO:0000256" key="3">
    <source>
        <dbReference type="ARBA" id="ARBA00022833"/>
    </source>
</evidence>
<evidence type="ECO:0000256" key="1">
    <source>
        <dbReference type="ARBA" id="ARBA00022723"/>
    </source>
</evidence>
<keyword evidence="5" id="KW-0812">Transmembrane</keyword>
<feature type="domain" description="RING-type" evidence="6">
    <location>
        <begin position="84"/>
        <end position="127"/>
    </location>
</feature>
<feature type="transmembrane region" description="Helical" evidence="5">
    <location>
        <begin position="12"/>
        <end position="33"/>
    </location>
</feature>
<keyword evidence="5" id="KW-1133">Transmembrane helix</keyword>
<dbReference type="PANTHER" id="PTHR45969:SF10">
    <property type="entry name" value="BRASSINOSTEROID-RESPONSIVE RING PROTEIN 1"/>
    <property type="match status" value="1"/>
</dbReference>
<keyword evidence="1" id="KW-0479">Metal-binding</keyword>
<evidence type="ECO:0000259" key="6">
    <source>
        <dbReference type="PROSITE" id="PS50089"/>
    </source>
</evidence>
<dbReference type="InterPro" id="IPR013083">
    <property type="entry name" value="Znf_RING/FYVE/PHD"/>
</dbReference>
<keyword evidence="5" id="KW-0472">Membrane</keyword>
<sequence>MGYHGFAPIVPLQVFINAFLVMGFISNLVFWVFRYMGLSKLIGSDQAWADSPIPDYKTLYTSLLRASLPMFKYEDLVERPESCCCICLYEYERGAEIRGLPTCKHVFHRQCLDRWIDLEHITCPLCRIPFETEEMKWELNKRLWATSGFAHMHSGPSPVPAS</sequence>
<name>A0A7J7CG87_TRIWF</name>
<dbReference type="SUPFAM" id="SSF57850">
    <property type="entry name" value="RING/U-box"/>
    <property type="match status" value="1"/>
</dbReference>
<evidence type="ECO:0000256" key="2">
    <source>
        <dbReference type="ARBA" id="ARBA00022771"/>
    </source>
</evidence>
<gene>
    <name evidence="7" type="ORF">HS088_TW17G00602</name>
</gene>
<keyword evidence="8" id="KW-1185">Reference proteome</keyword>
<dbReference type="CDD" id="cd23121">
    <property type="entry name" value="RING-H2_RHA1-like"/>
    <property type="match status" value="1"/>
</dbReference>
<dbReference type="GO" id="GO:0061630">
    <property type="term" value="F:ubiquitin protein ligase activity"/>
    <property type="evidence" value="ECO:0007669"/>
    <property type="project" value="TreeGrafter"/>
</dbReference>
<proteinExistence type="predicted"/>
<dbReference type="OrthoDB" id="8062037at2759"/>
<evidence type="ECO:0000256" key="5">
    <source>
        <dbReference type="SAM" id="Phobius"/>
    </source>
</evidence>
<protein>
    <submittedName>
        <fullName evidence="7">Putative Zinc finger protein</fullName>
    </submittedName>
</protein>
<keyword evidence="2 4" id="KW-0863">Zinc-finger</keyword>
<dbReference type="PANTHER" id="PTHR45969">
    <property type="entry name" value="RING ZINC FINGER PROTEIN-RELATED"/>
    <property type="match status" value="1"/>
</dbReference>
<dbReference type="GO" id="GO:0008270">
    <property type="term" value="F:zinc ion binding"/>
    <property type="evidence" value="ECO:0007669"/>
    <property type="project" value="UniProtKB-KW"/>
</dbReference>
<accession>A0A7J7CG87</accession>
<evidence type="ECO:0000313" key="8">
    <source>
        <dbReference type="Proteomes" id="UP000593562"/>
    </source>
</evidence>
<organism evidence="7 8">
    <name type="scientific">Tripterygium wilfordii</name>
    <name type="common">Thunder God vine</name>
    <dbReference type="NCBI Taxonomy" id="458696"/>
    <lineage>
        <taxon>Eukaryota</taxon>
        <taxon>Viridiplantae</taxon>
        <taxon>Streptophyta</taxon>
        <taxon>Embryophyta</taxon>
        <taxon>Tracheophyta</taxon>
        <taxon>Spermatophyta</taxon>
        <taxon>Magnoliopsida</taxon>
        <taxon>eudicotyledons</taxon>
        <taxon>Gunneridae</taxon>
        <taxon>Pentapetalae</taxon>
        <taxon>rosids</taxon>
        <taxon>fabids</taxon>
        <taxon>Celastrales</taxon>
        <taxon>Celastraceae</taxon>
        <taxon>Tripterygium</taxon>
    </lineage>
</organism>
<dbReference type="InterPro" id="IPR001841">
    <property type="entry name" value="Znf_RING"/>
</dbReference>
<dbReference type="AlphaFoldDB" id="A0A7J7CG87"/>
<dbReference type="Pfam" id="PF13639">
    <property type="entry name" value="zf-RING_2"/>
    <property type="match status" value="1"/>
</dbReference>
<keyword evidence="3" id="KW-0862">Zinc</keyword>
<dbReference type="InParanoid" id="A0A7J7CG87"/>
<evidence type="ECO:0000313" key="7">
    <source>
        <dbReference type="EMBL" id="KAF5733066.1"/>
    </source>
</evidence>
<reference evidence="7 8" key="1">
    <citation type="journal article" date="2020" name="Nat. Commun.">
        <title>Genome of Tripterygium wilfordii and identification of cytochrome P450 involved in triptolide biosynthesis.</title>
        <authorList>
            <person name="Tu L."/>
            <person name="Su P."/>
            <person name="Zhang Z."/>
            <person name="Gao L."/>
            <person name="Wang J."/>
            <person name="Hu T."/>
            <person name="Zhou J."/>
            <person name="Zhang Y."/>
            <person name="Zhao Y."/>
            <person name="Liu Y."/>
            <person name="Song Y."/>
            <person name="Tong Y."/>
            <person name="Lu Y."/>
            <person name="Yang J."/>
            <person name="Xu C."/>
            <person name="Jia M."/>
            <person name="Peters R.J."/>
            <person name="Huang L."/>
            <person name="Gao W."/>
        </authorList>
    </citation>
    <scope>NUCLEOTIDE SEQUENCE [LARGE SCALE GENOMIC DNA]</scope>
    <source>
        <strain evidence="8">cv. XIE 37</strain>
        <tissue evidence="7">Leaf</tissue>
    </source>
</reference>